<comment type="subcellular location">
    <subcellularLocation>
        <location evidence="1">Membrane</location>
        <topology evidence="1">Multi-pass membrane protein</topology>
    </subcellularLocation>
</comment>
<dbReference type="GO" id="GO:0016780">
    <property type="term" value="F:phosphotransferase activity, for other substituted phosphate groups"/>
    <property type="evidence" value="ECO:0007669"/>
    <property type="project" value="InterPro"/>
</dbReference>
<accession>A0A7J4XCS2</accession>
<keyword evidence="3 9" id="KW-0808">Transferase</keyword>
<evidence type="ECO:0000313" key="9">
    <source>
        <dbReference type="EMBL" id="KAA3757556.1"/>
    </source>
</evidence>
<dbReference type="PANTHER" id="PTHR34136:SF1">
    <property type="entry name" value="UDP-N-ACETYL-D-MANNOSAMINURONIC ACID TRANSFERASE"/>
    <property type="match status" value="1"/>
</dbReference>
<evidence type="ECO:0000313" key="10">
    <source>
        <dbReference type="Proteomes" id="UP000422221"/>
    </source>
</evidence>
<evidence type="ECO:0000256" key="2">
    <source>
        <dbReference type="ARBA" id="ARBA00022676"/>
    </source>
</evidence>
<evidence type="ECO:0000256" key="4">
    <source>
        <dbReference type="ARBA" id="ARBA00022692"/>
    </source>
</evidence>
<feature type="transmembrane region" description="Helical" evidence="8">
    <location>
        <begin position="189"/>
        <end position="210"/>
    </location>
</feature>
<keyword evidence="7" id="KW-0479">Metal-binding</keyword>
<gene>
    <name evidence="9" type="ORF">F3F73_21880</name>
</gene>
<feature type="transmembrane region" description="Helical" evidence="8">
    <location>
        <begin position="111"/>
        <end position="128"/>
    </location>
</feature>
<dbReference type="Proteomes" id="UP000422221">
    <property type="component" value="Unassembled WGS sequence"/>
</dbReference>
<dbReference type="Pfam" id="PF00953">
    <property type="entry name" value="Glycos_transf_4"/>
    <property type="match status" value="1"/>
</dbReference>
<evidence type="ECO:0000256" key="6">
    <source>
        <dbReference type="ARBA" id="ARBA00023136"/>
    </source>
</evidence>
<feature type="transmembrane region" description="Helical" evidence="8">
    <location>
        <begin position="165"/>
        <end position="182"/>
    </location>
</feature>
<evidence type="ECO:0000256" key="7">
    <source>
        <dbReference type="PIRSR" id="PIRSR600715-1"/>
    </source>
</evidence>
<dbReference type="CDD" id="cd06853">
    <property type="entry name" value="GT_WecA_like"/>
    <property type="match status" value="1"/>
</dbReference>
<dbReference type="InterPro" id="IPR018480">
    <property type="entry name" value="PNAcMuramoyl-5peptid_Trfase_CS"/>
</dbReference>
<evidence type="ECO:0000256" key="3">
    <source>
        <dbReference type="ARBA" id="ARBA00022679"/>
    </source>
</evidence>
<dbReference type="AlphaFoldDB" id="A0A7J4XCS2"/>
<feature type="transmembrane region" description="Helical" evidence="8">
    <location>
        <begin position="276"/>
        <end position="294"/>
    </location>
</feature>
<dbReference type="InterPro" id="IPR000715">
    <property type="entry name" value="Glycosyl_transferase_4"/>
</dbReference>
<dbReference type="PROSITE" id="PS01348">
    <property type="entry name" value="MRAY_2"/>
    <property type="match status" value="1"/>
</dbReference>
<dbReference type="GO" id="GO:0016758">
    <property type="term" value="F:hexosyltransferase activity"/>
    <property type="evidence" value="ECO:0007669"/>
    <property type="project" value="TreeGrafter"/>
</dbReference>
<keyword evidence="4 8" id="KW-0812">Transmembrane</keyword>
<dbReference type="RefSeq" id="WP_130059815.1">
    <property type="nucleotide sequence ID" value="NZ_JADNPJ010000028.1"/>
</dbReference>
<keyword evidence="2" id="KW-0328">Glycosyltransferase</keyword>
<feature type="binding site" evidence="7">
    <location>
        <position position="132"/>
    </location>
    <ligand>
        <name>Mg(2+)</name>
        <dbReference type="ChEBI" id="CHEBI:18420"/>
    </ligand>
</feature>
<protein>
    <submittedName>
        <fullName evidence="9">WecB/TagA/CpsF family glycosyltransferase</fullName>
    </submittedName>
</protein>
<evidence type="ECO:0000256" key="8">
    <source>
        <dbReference type="SAM" id="Phobius"/>
    </source>
</evidence>
<feature type="transmembrane region" description="Helical" evidence="8">
    <location>
        <begin position="81"/>
        <end position="99"/>
    </location>
</feature>
<organism evidence="9 10">
    <name type="scientific">Bacteroides salyersiae</name>
    <dbReference type="NCBI Taxonomy" id="291644"/>
    <lineage>
        <taxon>Bacteria</taxon>
        <taxon>Pseudomonadati</taxon>
        <taxon>Bacteroidota</taxon>
        <taxon>Bacteroidia</taxon>
        <taxon>Bacteroidales</taxon>
        <taxon>Bacteroidaceae</taxon>
        <taxon>Bacteroides</taxon>
    </lineage>
</organism>
<name>A0A7J4XCS2_9BACE</name>
<keyword evidence="7" id="KW-0460">Magnesium</keyword>
<evidence type="ECO:0000256" key="1">
    <source>
        <dbReference type="ARBA" id="ARBA00004141"/>
    </source>
</evidence>
<comment type="caution">
    <text evidence="9">The sequence shown here is derived from an EMBL/GenBank/DDBJ whole genome shotgun (WGS) entry which is preliminary data.</text>
</comment>
<comment type="cofactor">
    <cofactor evidence="7">
        <name>Mg(2+)</name>
        <dbReference type="ChEBI" id="CHEBI:18420"/>
    </cofactor>
</comment>
<sequence length="589" mass="66050">MPDKRKSHKSPIPRLAGITFFPVIMLSFLSVSGLQAIYTTEYFINYSAQSIIRLSFMICGALPLVLLGIKDDLIGVRYSHKFIIQILSALLLISSGTYIDNLYGLLGIYELSPYIGIPFTTLLTVYIINSLNLIDGVDGLAATLSIVASVILGSSLLIAGNRTTSILAFAITGTLIPFLYYNTIAKRKLFMGDTGSLTLGYMLSFLAIYYSMQTSANNTAPSIPPIIIAWSVLFVPLFDTARVMCVRASQGKPIFNPDRNHIHHKLLDLGYSHRKITLILTVATLCLTALNISLYKRLNINILLTIDLMTGVLFNVYLNQRRKRIAGNSELNKISEQSPSIPLGDFSVTTNYRFDSIPKRQVVVNTINPHSWVTSHRDTEFKKALLQSDALIPDGTGIVFAVRWLFGIRIRKMAGADLHRHVLQQLDKVAGSVFYLGASQRTLTHITERIHAEHPHIRINTYSPPYRDRFSEEETAAMIAAVNAFKPDVLFVGMTAPKQEKWIAANRHLLQARLISGIGAVFGFYGGTTPRPPQWMIAMGLEWLGRLIKEPRRMWKRNFVSTPKYLSDIVRLKLKKKNNKKTTPDYEIN</sequence>
<dbReference type="GO" id="GO:0016020">
    <property type="term" value="C:membrane"/>
    <property type="evidence" value="ECO:0007669"/>
    <property type="project" value="UniProtKB-SubCell"/>
</dbReference>
<keyword evidence="5 8" id="KW-1133">Transmembrane helix</keyword>
<feature type="transmembrane region" description="Helical" evidence="8">
    <location>
        <begin position="140"/>
        <end position="159"/>
    </location>
</feature>
<dbReference type="CDD" id="cd06533">
    <property type="entry name" value="Glyco_transf_WecG_TagA"/>
    <property type="match status" value="1"/>
</dbReference>
<feature type="transmembrane region" description="Helical" evidence="8">
    <location>
        <begin position="12"/>
        <end position="38"/>
    </location>
</feature>
<dbReference type="InterPro" id="IPR004629">
    <property type="entry name" value="WecG_TagA_CpsF"/>
</dbReference>
<dbReference type="GO" id="GO:0046872">
    <property type="term" value="F:metal ion binding"/>
    <property type="evidence" value="ECO:0007669"/>
    <property type="project" value="UniProtKB-KW"/>
</dbReference>
<feature type="binding site" evidence="7">
    <location>
        <position position="193"/>
    </location>
    <ligand>
        <name>Mg(2+)</name>
        <dbReference type="ChEBI" id="CHEBI:18420"/>
    </ligand>
</feature>
<feature type="transmembrane region" description="Helical" evidence="8">
    <location>
        <begin position="50"/>
        <end position="69"/>
    </location>
</feature>
<keyword evidence="6 8" id="KW-0472">Membrane</keyword>
<feature type="transmembrane region" description="Helical" evidence="8">
    <location>
        <begin position="222"/>
        <end position="238"/>
    </location>
</feature>
<proteinExistence type="predicted"/>
<dbReference type="Pfam" id="PF03808">
    <property type="entry name" value="Glyco_tran_WecG"/>
    <property type="match status" value="1"/>
</dbReference>
<dbReference type="NCBIfam" id="TIGR00696">
    <property type="entry name" value="wecG_tagA_cpsF"/>
    <property type="match status" value="1"/>
</dbReference>
<dbReference type="PANTHER" id="PTHR34136">
    <property type="match status" value="1"/>
</dbReference>
<evidence type="ECO:0000256" key="5">
    <source>
        <dbReference type="ARBA" id="ARBA00022989"/>
    </source>
</evidence>
<feature type="transmembrane region" description="Helical" evidence="8">
    <location>
        <begin position="300"/>
        <end position="318"/>
    </location>
</feature>
<dbReference type="EMBL" id="VWMK01000032">
    <property type="protein sequence ID" value="KAA3757556.1"/>
    <property type="molecule type" value="Genomic_DNA"/>
</dbReference>
<reference evidence="9 10" key="1">
    <citation type="journal article" date="2019" name="Nat. Med.">
        <title>A library of human gut bacterial isolates paired with longitudinal multiomics data enables mechanistic microbiome research.</title>
        <authorList>
            <person name="Poyet M."/>
            <person name="Groussin M."/>
            <person name="Gibbons S.M."/>
            <person name="Avila-Pacheco J."/>
            <person name="Jiang X."/>
            <person name="Kearney S.M."/>
            <person name="Perrotta A.R."/>
            <person name="Berdy B."/>
            <person name="Zhao S."/>
            <person name="Lieberman T.D."/>
            <person name="Swanson P.K."/>
            <person name="Smith M."/>
            <person name="Roesemann S."/>
            <person name="Alexander J.E."/>
            <person name="Rich S.A."/>
            <person name="Livny J."/>
            <person name="Vlamakis H."/>
            <person name="Clish C."/>
            <person name="Bullock K."/>
            <person name="Deik A."/>
            <person name="Scott J."/>
            <person name="Pierce K.A."/>
            <person name="Xavier R.J."/>
            <person name="Alm E.J."/>
        </authorList>
    </citation>
    <scope>NUCLEOTIDE SEQUENCE [LARGE SCALE GENOMIC DNA]</scope>
    <source>
        <strain evidence="9 10">BIOML-A10</strain>
    </source>
</reference>